<dbReference type="SUPFAM" id="SSF55811">
    <property type="entry name" value="Nudix"/>
    <property type="match status" value="1"/>
</dbReference>
<gene>
    <name evidence="7" type="ORF">EYS09_13270</name>
</gene>
<evidence type="ECO:0000256" key="1">
    <source>
        <dbReference type="ARBA" id="ARBA00001946"/>
    </source>
</evidence>
<dbReference type="InterPro" id="IPR020084">
    <property type="entry name" value="NUDIX_hydrolase_CS"/>
</dbReference>
<dbReference type="EMBL" id="SIXH01000092">
    <property type="protein sequence ID" value="TBO59212.1"/>
    <property type="molecule type" value="Genomic_DNA"/>
</dbReference>
<proteinExistence type="inferred from homology"/>
<dbReference type="InterPro" id="IPR000086">
    <property type="entry name" value="NUDIX_hydrolase_dom"/>
</dbReference>
<keyword evidence="8" id="KW-1185">Reference proteome</keyword>
<comment type="caution">
    <text evidence="7">The sequence shown here is derived from an EMBL/GenBank/DDBJ whole genome shotgun (WGS) entry which is preliminary data.</text>
</comment>
<dbReference type="Proteomes" id="UP000292452">
    <property type="component" value="Unassembled WGS sequence"/>
</dbReference>
<evidence type="ECO:0000256" key="3">
    <source>
        <dbReference type="ARBA" id="ARBA00022801"/>
    </source>
</evidence>
<name>A0A4Q9HVP7_STRKA</name>
<sequence>MPPPAPSHPLTAGVLITDPRDYLLLVHHGDGPWQLPGGIVEQGESPLDAVRREAREELGLALDVNEQDLFAVEWLQATRPDRRDRLAFLFAGPVLDPADTDRITLQREELDAWRWATRAEAESMLHPAIAARIVGPLLPDGAVYRETRNERTL</sequence>
<keyword evidence="3 5" id="KW-0378">Hydrolase</keyword>
<organism evidence="7 8">
    <name type="scientific">Streptomyces kasugaensis</name>
    <dbReference type="NCBI Taxonomy" id="1946"/>
    <lineage>
        <taxon>Bacteria</taxon>
        <taxon>Bacillati</taxon>
        <taxon>Actinomycetota</taxon>
        <taxon>Actinomycetes</taxon>
        <taxon>Kitasatosporales</taxon>
        <taxon>Streptomycetaceae</taxon>
        <taxon>Streptomyces</taxon>
    </lineage>
</organism>
<evidence type="ECO:0000256" key="5">
    <source>
        <dbReference type="RuleBase" id="RU003476"/>
    </source>
</evidence>
<dbReference type="AlphaFoldDB" id="A0A4Q9HVP7"/>
<dbReference type="PRINTS" id="PR00502">
    <property type="entry name" value="NUDIXFAMILY"/>
</dbReference>
<feature type="domain" description="Nudix hydrolase" evidence="6">
    <location>
        <begin position="6"/>
        <end position="138"/>
    </location>
</feature>
<evidence type="ECO:0000256" key="4">
    <source>
        <dbReference type="ARBA" id="ARBA00022842"/>
    </source>
</evidence>
<dbReference type="GO" id="GO:0016787">
    <property type="term" value="F:hydrolase activity"/>
    <property type="evidence" value="ECO:0007669"/>
    <property type="project" value="UniProtKB-KW"/>
</dbReference>
<dbReference type="InterPro" id="IPR015797">
    <property type="entry name" value="NUDIX_hydrolase-like_dom_sf"/>
</dbReference>
<protein>
    <submittedName>
        <fullName evidence="7">NUDIX hydrolase</fullName>
    </submittedName>
</protein>
<reference evidence="7 8" key="1">
    <citation type="submission" date="2019-02" db="EMBL/GenBank/DDBJ databases">
        <title>Draft Genome Sequence of Streptomyces sp. AM-2504, identified by 16S rRNA comparative analysis as a Streptomyces Kasugaensis strain.</title>
        <authorList>
            <person name="Napolioni V."/>
            <person name="Giuliodori A.M."/>
            <person name="Spurio R."/>
            <person name="Fabbretti A."/>
        </authorList>
    </citation>
    <scope>NUCLEOTIDE SEQUENCE [LARGE SCALE GENOMIC DNA]</scope>
    <source>
        <strain evidence="7 8">AM-2504</strain>
    </source>
</reference>
<dbReference type="Gene3D" id="3.90.79.10">
    <property type="entry name" value="Nucleoside Triphosphate Pyrophosphohydrolase"/>
    <property type="match status" value="1"/>
</dbReference>
<dbReference type="CDD" id="cd18876">
    <property type="entry name" value="NUDIX_Hydrolase"/>
    <property type="match status" value="1"/>
</dbReference>
<dbReference type="PANTHER" id="PTHR43046:SF12">
    <property type="entry name" value="GDP-MANNOSE MANNOSYL HYDROLASE"/>
    <property type="match status" value="1"/>
</dbReference>
<evidence type="ECO:0000259" key="6">
    <source>
        <dbReference type="PROSITE" id="PS51462"/>
    </source>
</evidence>
<dbReference type="PROSITE" id="PS51462">
    <property type="entry name" value="NUDIX"/>
    <property type="match status" value="1"/>
</dbReference>
<evidence type="ECO:0000313" key="8">
    <source>
        <dbReference type="Proteomes" id="UP000292452"/>
    </source>
</evidence>
<comment type="similarity">
    <text evidence="2 5">Belongs to the Nudix hydrolase family.</text>
</comment>
<evidence type="ECO:0000313" key="7">
    <source>
        <dbReference type="EMBL" id="TBO59212.1"/>
    </source>
</evidence>
<dbReference type="Pfam" id="PF00293">
    <property type="entry name" value="NUDIX"/>
    <property type="match status" value="1"/>
</dbReference>
<dbReference type="InterPro" id="IPR020476">
    <property type="entry name" value="Nudix_hydrolase"/>
</dbReference>
<keyword evidence="4" id="KW-0460">Magnesium</keyword>
<dbReference type="PROSITE" id="PS00893">
    <property type="entry name" value="NUDIX_BOX"/>
    <property type="match status" value="1"/>
</dbReference>
<dbReference type="PANTHER" id="PTHR43046">
    <property type="entry name" value="GDP-MANNOSE MANNOSYL HYDROLASE"/>
    <property type="match status" value="1"/>
</dbReference>
<evidence type="ECO:0000256" key="2">
    <source>
        <dbReference type="ARBA" id="ARBA00005582"/>
    </source>
</evidence>
<comment type="cofactor">
    <cofactor evidence="1">
        <name>Mg(2+)</name>
        <dbReference type="ChEBI" id="CHEBI:18420"/>
    </cofactor>
</comment>
<accession>A0A4Q9HVP7</accession>